<dbReference type="InterPro" id="IPR024705">
    <property type="entry name" value="Ssp411"/>
</dbReference>
<name>A0A559JM95_9BACL</name>
<dbReference type="Gene3D" id="3.40.30.10">
    <property type="entry name" value="Glutaredoxin"/>
    <property type="match status" value="1"/>
</dbReference>
<dbReference type="PANTHER" id="PTHR42899:SF1">
    <property type="entry name" value="SPERMATOGENESIS-ASSOCIATED PROTEIN 20"/>
    <property type="match status" value="1"/>
</dbReference>
<dbReference type="AlphaFoldDB" id="A0A559JM95"/>
<feature type="domain" description="Spermatogenesis-associated protein 20-like TRX" evidence="1">
    <location>
        <begin position="15"/>
        <end position="60"/>
    </location>
</feature>
<evidence type="ECO:0000313" key="3">
    <source>
        <dbReference type="Proteomes" id="UP000317036"/>
    </source>
</evidence>
<proteinExistence type="predicted"/>
<organism evidence="2 3">
    <name type="scientific">Paenibacillus cremeus</name>
    <dbReference type="NCBI Taxonomy" id="2163881"/>
    <lineage>
        <taxon>Bacteria</taxon>
        <taxon>Bacillati</taxon>
        <taxon>Bacillota</taxon>
        <taxon>Bacilli</taxon>
        <taxon>Bacillales</taxon>
        <taxon>Paenibacillaceae</taxon>
        <taxon>Paenibacillus</taxon>
    </lineage>
</organism>
<evidence type="ECO:0000313" key="2">
    <source>
        <dbReference type="EMBL" id="TVY01001.1"/>
    </source>
</evidence>
<keyword evidence="3" id="KW-1185">Reference proteome</keyword>
<dbReference type="Proteomes" id="UP000317036">
    <property type="component" value="Unassembled WGS sequence"/>
</dbReference>
<protein>
    <submittedName>
        <fullName evidence="2">DUF255 domain-containing protein</fullName>
    </submittedName>
</protein>
<dbReference type="OrthoDB" id="9762614at2"/>
<reference evidence="2 3" key="1">
    <citation type="submission" date="2019-07" db="EMBL/GenBank/DDBJ databases">
        <authorList>
            <person name="Kim J."/>
        </authorList>
    </citation>
    <scope>NUCLEOTIDE SEQUENCE [LARGE SCALE GENOMIC DNA]</scope>
    <source>
        <strain evidence="2 3">JC52</strain>
    </source>
</reference>
<dbReference type="Pfam" id="PF03190">
    <property type="entry name" value="Thioredox_DsbH"/>
    <property type="match status" value="1"/>
</dbReference>
<gene>
    <name evidence="2" type="ORF">FPZ49_32940</name>
</gene>
<dbReference type="InterPro" id="IPR036249">
    <property type="entry name" value="Thioredoxin-like_sf"/>
</dbReference>
<accession>A0A559JM95</accession>
<evidence type="ECO:0000259" key="1">
    <source>
        <dbReference type="Pfam" id="PF03190"/>
    </source>
</evidence>
<dbReference type="InterPro" id="IPR004879">
    <property type="entry name" value="Ssp411-like_TRX"/>
</dbReference>
<comment type="caution">
    <text evidence="2">The sequence shown here is derived from an EMBL/GenBank/DDBJ whole genome shotgun (WGS) entry which is preliminary data.</text>
</comment>
<sequence length="60" mass="6996">MSTREFVTNKDRKANRLINEKSPYLLQHAYNPVDWFAWGEEAFSKAARESKPVFLSIGYS</sequence>
<dbReference type="EMBL" id="VNJI01000073">
    <property type="protein sequence ID" value="TVY01001.1"/>
    <property type="molecule type" value="Genomic_DNA"/>
</dbReference>
<dbReference type="SUPFAM" id="SSF52833">
    <property type="entry name" value="Thioredoxin-like"/>
    <property type="match status" value="1"/>
</dbReference>
<dbReference type="PANTHER" id="PTHR42899">
    <property type="entry name" value="SPERMATOGENESIS-ASSOCIATED PROTEIN 20"/>
    <property type="match status" value="1"/>
</dbReference>